<comment type="caution">
    <text evidence="3">The sequence shown here is derived from an EMBL/GenBank/DDBJ whole genome shotgun (WGS) entry which is preliminary data.</text>
</comment>
<keyword evidence="4" id="KW-1185">Reference proteome</keyword>
<organism evidence="3 4">
    <name type="scientific">Coccomyxa viridis</name>
    <dbReference type="NCBI Taxonomy" id="1274662"/>
    <lineage>
        <taxon>Eukaryota</taxon>
        <taxon>Viridiplantae</taxon>
        <taxon>Chlorophyta</taxon>
        <taxon>core chlorophytes</taxon>
        <taxon>Trebouxiophyceae</taxon>
        <taxon>Trebouxiophyceae incertae sedis</taxon>
        <taxon>Coccomyxaceae</taxon>
        <taxon>Coccomyxa</taxon>
    </lineage>
</organism>
<evidence type="ECO:0000256" key="2">
    <source>
        <dbReference type="SAM" id="Phobius"/>
    </source>
</evidence>
<dbReference type="EMBL" id="CAUYUE010000001">
    <property type="protein sequence ID" value="CAK0736794.1"/>
    <property type="molecule type" value="Genomic_DNA"/>
</dbReference>
<gene>
    <name evidence="3" type="ORF">CVIRNUC_000804</name>
</gene>
<feature type="transmembrane region" description="Helical" evidence="2">
    <location>
        <begin position="187"/>
        <end position="207"/>
    </location>
</feature>
<name>A0AAV1HSY9_9CHLO</name>
<evidence type="ECO:0000256" key="1">
    <source>
        <dbReference type="SAM" id="MobiDB-lite"/>
    </source>
</evidence>
<sequence length="236" mass="25584">MKTQIYQSVSLSRVSSRSVGRSSHPSIAGQFFSSEQDTPRTPAAAPRMGLPQEAGKTLVMLLALKFIAWLVEVGGLLSLHKSCKDECHVTMDFYSYAQLPQASSCGKILRYLHWTTWLQLPLVLALFSALLGWFGGTYNTLNRYRMALIGLLAVATALEMWAANIALNLADSDATMFLSDTEVMRARIALCGYCISAAFSALLIVALGDDGERAQYAGAEAGMGLNEPLEPSLTHA</sequence>
<accession>A0AAV1HSY9</accession>
<feature type="region of interest" description="Disordered" evidence="1">
    <location>
        <begin position="17"/>
        <end position="47"/>
    </location>
</feature>
<dbReference type="AlphaFoldDB" id="A0AAV1HSY9"/>
<feature type="transmembrane region" description="Helical" evidence="2">
    <location>
        <begin position="57"/>
        <end position="79"/>
    </location>
</feature>
<keyword evidence="2" id="KW-0812">Transmembrane</keyword>
<reference evidence="3 4" key="1">
    <citation type="submission" date="2023-10" db="EMBL/GenBank/DDBJ databases">
        <authorList>
            <person name="Maclean D."/>
            <person name="Macfadyen A."/>
        </authorList>
    </citation>
    <scope>NUCLEOTIDE SEQUENCE [LARGE SCALE GENOMIC DNA]</scope>
</reference>
<evidence type="ECO:0000313" key="3">
    <source>
        <dbReference type="EMBL" id="CAK0736794.1"/>
    </source>
</evidence>
<protein>
    <submittedName>
        <fullName evidence="3">Uncharacterized protein</fullName>
    </submittedName>
</protein>
<keyword evidence="2" id="KW-1133">Transmembrane helix</keyword>
<feature type="transmembrane region" description="Helical" evidence="2">
    <location>
        <begin position="116"/>
        <end position="134"/>
    </location>
</feature>
<feature type="transmembrane region" description="Helical" evidence="2">
    <location>
        <begin position="146"/>
        <end position="167"/>
    </location>
</feature>
<proteinExistence type="predicted"/>
<evidence type="ECO:0000313" key="4">
    <source>
        <dbReference type="Proteomes" id="UP001314263"/>
    </source>
</evidence>
<dbReference type="Proteomes" id="UP001314263">
    <property type="component" value="Unassembled WGS sequence"/>
</dbReference>
<keyword evidence="2" id="KW-0472">Membrane</keyword>